<comment type="caution">
    <text evidence="1">The sequence shown here is derived from an EMBL/GenBank/DDBJ whole genome shotgun (WGS) entry which is preliminary data.</text>
</comment>
<sequence>MNYSPLAIHCTSLCFDVIQSQYFDKLTLDDIVNFKYEIYLMLKERTCMWPQFYARELEFLDSIACGVVEVLTQCRVHSAARSTHWVMSTLENRIDYTIKNLI</sequence>
<evidence type="ECO:0000313" key="1">
    <source>
        <dbReference type="EMBL" id="RCS69956.1"/>
    </source>
</evidence>
<reference evidence="1 2" key="1">
    <citation type="journal article" date="2017" name="Elife">
        <title>Extensive horizontal gene transfer in cheese-associated bacteria.</title>
        <authorList>
            <person name="Bonham K.S."/>
            <person name="Wolfe B.E."/>
            <person name="Dutton R.J."/>
        </authorList>
    </citation>
    <scope>NUCLEOTIDE SEQUENCE [LARGE SCALE GENOMIC DNA]</scope>
    <source>
        <strain evidence="1 2">JB196</strain>
    </source>
</reference>
<name>A0A368LH58_9VIBR</name>
<evidence type="ECO:0000313" key="2">
    <source>
        <dbReference type="Proteomes" id="UP000252479"/>
    </source>
</evidence>
<protein>
    <submittedName>
        <fullName evidence="1">Uncharacterized protein</fullName>
    </submittedName>
</protein>
<dbReference type="AlphaFoldDB" id="A0A368LH58"/>
<dbReference type="Proteomes" id="UP000252479">
    <property type="component" value="Unassembled WGS sequence"/>
</dbReference>
<accession>A0A368LH58</accession>
<proteinExistence type="predicted"/>
<dbReference type="EMBL" id="QPGL01000002">
    <property type="protein sequence ID" value="RCS69956.1"/>
    <property type="molecule type" value="Genomic_DNA"/>
</dbReference>
<gene>
    <name evidence="1" type="ORF">CIK83_10755</name>
</gene>
<keyword evidence="2" id="KW-1185">Reference proteome</keyword>
<organism evidence="1 2">
    <name type="scientific">Vibrio casei</name>
    <dbReference type="NCBI Taxonomy" id="673372"/>
    <lineage>
        <taxon>Bacteria</taxon>
        <taxon>Pseudomonadati</taxon>
        <taxon>Pseudomonadota</taxon>
        <taxon>Gammaproteobacteria</taxon>
        <taxon>Vibrionales</taxon>
        <taxon>Vibrionaceae</taxon>
        <taxon>Vibrio</taxon>
    </lineage>
</organism>